<evidence type="ECO:0000256" key="3">
    <source>
        <dbReference type="SAM" id="MobiDB-lite"/>
    </source>
</evidence>
<keyword evidence="4" id="KW-1133">Transmembrane helix</keyword>
<organism evidence="6 7">
    <name type="scientific">Drosophila pseudoobscura pseudoobscura</name>
    <name type="common">Fruit fly</name>
    <dbReference type="NCBI Taxonomy" id="46245"/>
    <lineage>
        <taxon>Eukaryota</taxon>
        <taxon>Metazoa</taxon>
        <taxon>Ecdysozoa</taxon>
        <taxon>Arthropoda</taxon>
        <taxon>Hexapoda</taxon>
        <taxon>Insecta</taxon>
        <taxon>Pterygota</taxon>
        <taxon>Neoptera</taxon>
        <taxon>Endopterygota</taxon>
        <taxon>Diptera</taxon>
        <taxon>Brachycera</taxon>
        <taxon>Muscomorpha</taxon>
        <taxon>Ephydroidea</taxon>
        <taxon>Drosophilidae</taxon>
        <taxon>Drosophila</taxon>
        <taxon>Sophophora</taxon>
    </lineage>
</organism>
<evidence type="ECO:0000256" key="1">
    <source>
        <dbReference type="ARBA" id="ARBA00009458"/>
    </source>
</evidence>
<dbReference type="InterPro" id="IPR002475">
    <property type="entry name" value="Bcl2-like"/>
</dbReference>
<dbReference type="GO" id="GO:0042981">
    <property type="term" value="P:regulation of apoptotic process"/>
    <property type="evidence" value="ECO:0007669"/>
    <property type="project" value="InterPro"/>
</dbReference>
<dbReference type="GO" id="GO:0097192">
    <property type="term" value="P:extrinsic apoptotic signaling pathway in absence of ligand"/>
    <property type="evidence" value="ECO:0007669"/>
    <property type="project" value="TreeGrafter"/>
</dbReference>
<dbReference type="PANTHER" id="PTHR11256">
    <property type="entry name" value="BCL-2 RELATED"/>
    <property type="match status" value="1"/>
</dbReference>
<protein>
    <submittedName>
        <fullName evidence="7">Bcl-2-related ovarian killer protein homolog B</fullName>
    </submittedName>
</protein>
<keyword evidence="4" id="KW-0812">Transmembrane</keyword>
<dbReference type="CDD" id="cd06845">
    <property type="entry name" value="Bcl-2_like"/>
    <property type="match status" value="1"/>
</dbReference>
<dbReference type="GO" id="GO:0005741">
    <property type="term" value="C:mitochondrial outer membrane"/>
    <property type="evidence" value="ECO:0007669"/>
    <property type="project" value="TreeGrafter"/>
</dbReference>
<dbReference type="PANTHER" id="PTHR11256:SF63">
    <property type="entry name" value="BG1"/>
    <property type="match status" value="1"/>
</dbReference>
<evidence type="ECO:0000313" key="7">
    <source>
        <dbReference type="RefSeq" id="XP_001361966.2"/>
    </source>
</evidence>
<dbReference type="AlphaFoldDB" id="A0A6I8UWE4"/>
<reference evidence="6" key="1">
    <citation type="submission" date="2024-06" db="UniProtKB">
        <authorList>
            <consortium name="RefSeq"/>
        </authorList>
    </citation>
    <scope>NUCLEOTIDE SEQUENCE [LARGE SCALE GENOMIC DNA]</scope>
    <source>
        <strain evidence="6">MV2-25</strain>
    </source>
</reference>
<feature type="region of interest" description="Disordered" evidence="3">
    <location>
        <begin position="49"/>
        <end position="73"/>
    </location>
</feature>
<feature type="compositionally biased region" description="Gly residues" evidence="3">
    <location>
        <begin position="59"/>
        <end position="69"/>
    </location>
</feature>
<sequence length="302" mass="33356">MPSTMAPTTSPTAPKLAKFKSSSLDLEIYSANRRGTIATAASDWKALRSSPSNGRSLHAGGGHGLGLGPGLSSMTRAASTSSLASSTRTMTNYQEYKMEIINQGKCLCGQYIRARLRRAGVLNRKVTQRLRNILEPSSHVVYEVFPALNSMGEELERMHPRVYTNISRQLSRAPFGELEDGDMAPMLLNLVAKDLFRSSITWGKIISIFSVCGGFAIDCVRQGHYDYLQCLVDGLAEIIEDDLVYWLIDNGGWLGLQQHIRPRVGEFTFLGWLTLFVTISAGAYMVSNVCKRIGCQLYSLLF</sequence>
<evidence type="ECO:0000259" key="5">
    <source>
        <dbReference type="SMART" id="SM00337"/>
    </source>
</evidence>
<dbReference type="InParanoid" id="A0A6I8UWE4"/>
<dbReference type="GeneID" id="4805585"/>
<dbReference type="GO" id="GO:0008630">
    <property type="term" value="P:intrinsic apoptotic signaling pathway in response to DNA damage"/>
    <property type="evidence" value="ECO:0007669"/>
    <property type="project" value="TreeGrafter"/>
</dbReference>
<dbReference type="PRINTS" id="PR01862">
    <property type="entry name" value="BCL2FAMILY"/>
</dbReference>
<dbReference type="InterPro" id="IPR046371">
    <property type="entry name" value="Bcl-2_BH1-3"/>
</dbReference>
<keyword evidence="6" id="KW-1185">Reference proteome</keyword>
<keyword evidence="2" id="KW-0053">Apoptosis</keyword>
<dbReference type="PROSITE" id="PS50062">
    <property type="entry name" value="BCL2_FAMILY"/>
    <property type="match status" value="1"/>
</dbReference>
<dbReference type="KEGG" id="dpo:4805585"/>
<keyword evidence="4" id="KW-0472">Membrane</keyword>
<dbReference type="Gene3D" id="1.10.437.10">
    <property type="entry name" value="Blc2-like"/>
    <property type="match status" value="1"/>
</dbReference>
<evidence type="ECO:0000256" key="2">
    <source>
        <dbReference type="ARBA" id="ARBA00022703"/>
    </source>
</evidence>
<dbReference type="Proteomes" id="UP000001819">
    <property type="component" value="Chromosome 3"/>
</dbReference>
<dbReference type="Bgee" id="FBgn0077322">
    <property type="expression patterns" value="Expressed in female reproductive system and 2 other cell types or tissues"/>
</dbReference>
<dbReference type="SUPFAM" id="SSF56854">
    <property type="entry name" value="Bcl-2 inhibitors of programmed cell death"/>
    <property type="match status" value="1"/>
</dbReference>
<dbReference type="RefSeq" id="XP_001361966.2">
    <property type="nucleotide sequence ID" value="XM_001361929.4"/>
</dbReference>
<dbReference type="InterPro" id="IPR036834">
    <property type="entry name" value="Bcl-2-like_sf"/>
</dbReference>
<dbReference type="SMART" id="SM00337">
    <property type="entry name" value="BCL"/>
    <property type="match status" value="1"/>
</dbReference>
<dbReference type="GO" id="GO:0051400">
    <property type="term" value="F:BH domain binding"/>
    <property type="evidence" value="ECO:0007669"/>
    <property type="project" value="TreeGrafter"/>
</dbReference>
<feature type="transmembrane region" description="Helical" evidence="4">
    <location>
        <begin position="267"/>
        <end position="286"/>
    </location>
</feature>
<evidence type="ECO:0000256" key="4">
    <source>
        <dbReference type="SAM" id="Phobius"/>
    </source>
</evidence>
<dbReference type="FunCoup" id="A0A6I8UWE4">
    <property type="interactions" value="245"/>
</dbReference>
<reference evidence="7" key="2">
    <citation type="submission" date="2025-08" db="UniProtKB">
        <authorList>
            <consortium name="RefSeq"/>
        </authorList>
    </citation>
    <scope>IDENTIFICATION</scope>
    <source>
        <strain evidence="7">MV-25-SWS-2005</strain>
        <tissue evidence="7">Whole body</tissue>
    </source>
</reference>
<name>A0A6I8UWE4_DROPS</name>
<dbReference type="InterPro" id="IPR026298">
    <property type="entry name" value="Bcl-2_fam"/>
</dbReference>
<evidence type="ECO:0000313" key="6">
    <source>
        <dbReference type="Proteomes" id="UP000001819"/>
    </source>
</evidence>
<gene>
    <name evidence="7" type="primary">Debcl</name>
</gene>
<dbReference type="GO" id="GO:0001836">
    <property type="term" value="P:release of cytochrome c from mitochondria"/>
    <property type="evidence" value="ECO:0007669"/>
    <property type="project" value="TreeGrafter"/>
</dbReference>
<dbReference type="FunFam" id="1.10.437.10:FF:000009">
    <property type="entry name" value="Uncharacterized protein, isoform A"/>
    <property type="match status" value="1"/>
</dbReference>
<dbReference type="Pfam" id="PF00452">
    <property type="entry name" value="Bcl-2"/>
    <property type="match status" value="1"/>
</dbReference>
<feature type="domain" description="Bcl-2 Bcl-2 homology region 1-3" evidence="5">
    <location>
        <begin position="148"/>
        <end position="253"/>
    </location>
</feature>
<proteinExistence type="inferred from homology"/>
<comment type="similarity">
    <text evidence="1">Belongs to the Bcl-2 family.</text>
</comment>
<accession>A0A6I8UWE4</accession>